<keyword evidence="6" id="KW-0130">Cell adhesion</keyword>
<dbReference type="InterPro" id="IPR001611">
    <property type="entry name" value="Leu-rich_rpt"/>
</dbReference>
<evidence type="ECO:0000256" key="11">
    <source>
        <dbReference type="SAM" id="Phobius"/>
    </source>
</evidence>
<reference evidence="12 13" key="1">
    <citation type="journal article" date="2021" name="Elife">
        <title>Chloroplast acquisition without the gene transfer in kleptoplastic sea slugs, Plakobranchus ocellatus.</title>
        <authorList>
            <person name="Maeda T."/>
            <person name="Takahashi S."/>
            <person name="Yoshida T."/>
            <person name="Shimamura S."/>
            <person name="Takaki Y."/>
            <person name="Nagai Y."/>
            <person name="Toyoda A."/>
            <person name="Suzuki Y."/>
            <person name="Arimoto A."/>
            <person name="Ishii H."/>
            <person name="Satoh N."/>
            <person name="Nishiyama T."/>
            <person name="Hasebe M."/>
            <person name="Maruyama T."/>
            <person name="Minagawa J."/>
            <person name="Obokata J."/>
            <person name="Shigenobu S."/>
        </authorList>
    </citation>
    <scope>NUCLEOTIDE SEQUENCE [LARGE SCALE GENOMIC DNA]</scope>
</reference>
<sequence length="371" mass="42427">MDNEIEVIEKGALLNLPNTLKFLNLTNNKIVFGEYIQDLGNLKGLHTLIVGGSYIPYNFSLFYPSGGLKYCGMRKGTISETVDQEELATHRIDEYIKSISVPPYLSRLSMAYNGMVYTLNNITFAENNLTSADVRGNVFTNLVGPIRGLHKLKFLTLDDCHIHHVSDTFFDYFPELEQLSFFQNFLGYTLLEDVHGNLFQSLKNLISLDLSTNGIIILNRPVFKNMNNLKNLLLSGNRLGLVNFTIAHLKQLETLDLKNNEIRTLGPHTWAEINQINKGRAPLKLDLSYNPIGCDCNNFEFLQWLTESPELMNSSKYRYYCELQHQTDNYKAVIEKLRKQCISHEGLFAIVTCTTVILMLVILFALAYRFR</sequence>
<evidence type="ECO:0000256" key="10">
    <source>
        <dbReference type="ARBA" id="ARBA00023319"/>
    </source>
</evidence>
<dbReference type="InterPro" id="IPR032675">
    <property type="entry name" value="LRR_dom_sf"/>
</dbReference>
<keyword evidence="4 11" id="KW-0812">Transmembrane</keyword>
<evidence type="ECO:0000313" key="13">
    <source>
        <dbReference type="Proteomes" id="UP000735302"/>
    </source>
</evidence>
<evidence type="ECO:0000256" key="4">
    <source>
        <dbReference type="ARBA" id="ARBA00022692"/>
    </source>
</evidence>
<protein>
    <submittedName>
        <fullName evidence="12">Toll-like receptor e</fullName>
    </submittedName>
</protein>
<gene>
    <name evidence="12" type="ORF">PoB_000036000</name>
</gene>
<accession>A0AAV3XTV2</accession>
<evidence type="ECO:0000256" key="1">
    <source>
        <dbReference type="ARBA" id="ARBA00004479"/>
    </source>
</evidence>
<dbReference type="InterPro" id="IPR003591">
    <property type="entry name" value="Leu-rich_rpt_typical-subtyp"/>
</dbReference>
<evidence type="ECO:0000256" key="5">
    <source>
        <dbReference type="ARBA" id="ARBA00022737"/>
    </source>
</evidence>
<evidence type="ECO:0000313" key="12">
    <source>
        <dbReference type="EMBL" id="GFN73854.1"/>
    </source>
</evidence>
<evidence type="ECO:0000256" key="6">
    <source>
        <dbReference type="ARBA" id="ARBA00022889"/>
    </source>
</evidence>
<keyword evidence="7 11" id="KW-1133">Transmembrane helix</keyword>
<keyword evidence="5" id="KW-0677">Repeat</keyword>
<keyword evidence="10" id="KW-0393">Immunoglobulin domain</keyword>
<dbReference type="GO" id="GO:0016020">
    <property type="term" value="C:membrane"/>
    <property type="evidence" value="ECO:0007669"/>
    <property type="project" value="UniProtKB-SubCell"/>
</dbReference>
<evidence type="ECO:0000256" key="2">
    <source>
        <dbReference type="ARBA" id="ARBA00005670"/>
    </source>
</evidence>
<proteinExistence type="inferred from homology"/>
<name>A0AAV3XTV2_9GAST</name>
<comment type="similarity">
    <text evidence="2">Belongs to the immunoglobulin superfamily. AMIGO family.</text>
</comment>
<evidence type="ECO:0000256" key="8">
    <source>
        <dbReference type="ARBA" id="ARBA00023136"/>
    </source>
</evidence>
<dbReference type="GO" id="GO:0007155">
    <property type="term" value="P:cell adhesion"/>
    <property type="evidence" value="ECO:0007669"/>
    <property type="project" value="UniProtKB-KW"/>
</dbReference>
<dbReference type="AlphaFoldDB" id="A0AAV3XTV2"/>
<keyword evidence="8 11" id="KW-0472">Membrane</keyword>
<dbReference type="SMART" id="SM00369">
    <property type="entry name" value="LRR_TYP"/>
    <property type="match status" value="3"/>
</dbReference>
<dbReference type="Pfam" id="PF00560">
    <property type="entry name" value="LRR_1"/>
    <property type="match status" value="1"/>
</dbReference>
<evidence type="ECO:0000256" key="9">
    <source>
        <dbReference type="ARBA" id="ARBA00023180"/>
    </source>
</evidence>
<keyword evidence="12" id="KW-0675">Receptor</keyword>
<dbReference type="Proteomes" id="UP000735302">
    <property type="component" value="Unassembled WGS sequence"/>
</dbReference>
<organism evidence="12 13">
    <name type="scientific">Plakobranchus ocellatus</name>
    <dbReference type="NCBI Taxonomy" id="259542"/>
    <lineage>
        <taxon>Eukaryota</taxon>
        <taxon>Metazoa</taxon>
        <taxon>Spiralia</taxon>
        <taxon>Lophotrochozoa</taxon>
        <taxon>Mollusca</taxon>
        <taxon>Gastropoda</taxon>
        <taxon>Heterobranchia</taxon>
        <taxon>Euthyneura</taxon>
        <taxon>Panpulmonata</taxon>
        <taxon>Sacoglossa</taxon>
        <taxon>Placobranchoidea</taxon>
        <taxon>Plakobranchidae</taxon>
        <taxon>Plakobranchus</taxon>
    </lineage>
</organism>
<dbReference type="Gene3D" id="3.80.10.10">
    <property type="entry name" value="Ribonuclease Inhibitor"/>
    <property type="match status" value="1"/>
</dbReference>
<dbReference type="PANTHER" id="PTHR24368">
    <property type="entry name" value="AMPHOTERIN-INDUCED PROTEIN"/>
    <property type="match status" value="1"/>
</dbReference>
<keyword evidence="3" id="KW-0433">Leucine-rich repeat</keyword>
<evidence type="ECO:0000256" key="7">
    <source>
        <dbReference type="ARBA" id="ARBA00022989"/>
    </source>
</evidence>
<dbReference type="EMBL" id="BLXT01000045">
    <property type="protein sequence ID" value="GFN73854.1"/>
    <property type="molecule type" value="Genomic_DNA"/>
</dbReference>
<evidence type="ECO:0000256" key="3">
    <source>
        <dbReference type="ARBA" id="ARBA00022614"/>
    </source>
</evidence>
<dbReference type="Pfam" id="PF13855">
    <property type="entry name" value="LRR_8"/>
    <property type="match status" value="1"/>
</dbReference>
<dbReference type="PANTHER" id="PTHR24368:SF210">
    <property type="entry name" value="SURFACE ANTIGEN BSPA-LIKE"/>
    <property type="match status" value="1"/>
</dbReference>
<keyword evidence="13" id="KW-1185">Reference proteome</keyword>
<feature type="transmembrane region" description="Helical" evidence="11">
    <location>
        <begin position="346"/>
        <end position="368"/>
    </location>
</feature>
<comment type="caution">
    <text evidence="12">The sequence shown here is derived from an EMBL/GenBank/DDBJ whole genome shotgun (WGS) entry which is preliminary data.</text>
</comment>
<comment type="subcellular location">
    <subcellularLocation>
        <location evidence="1">Membrane</location>
        <topology evidence="1">Single-pass type I membrane protein</topology>
    </subcellularLocation>
</comment>
<keyword evidence="9" id="KW-0325">Glycoprotein</keyword>
<dbReference type="SUPFAM" id="SSF52058">
    <property type="entry name" value="L domain-like"/>
    <property type="match status" value="1"/>
</dbReference>
<dbReference type="InterPro" id="IPR031283">
    <property type="entry name" value="AMIGO"/>
</dbReference>